<dbReference type="SUPFAM" id="SSF161098">
    <property type="entry name" value="MetI-like"/>
    <property type="match status" value="1"/>
</dbReference>
<feature type="transmembrane region" description="Helical" evidence="13">
    <location>
        <begin position="277"/>
        <end position="302"/>
    </location>
</feature>
<comment type="subcellular location">
    <subcellularLocation>
        <location evidence="1 13">Cell membrane</location>
        <topology evidence="1 13">Multi-pass membrane protein</topology>
    </subcellularLocation>
</comment>
<proteinExistence type="inferred from homology"/>
<dbReference type="PANTHER" id="PTHR43163">
    <property type="entry name" value="DIPEPTIDE TRANSPORT SYSTEM PERMEASE PROTEIN DPPB-RELATED"/>
    <property type="match status" value="1"/>
</dbReference>
<dbReference type="PATRIC" id="fig|1705565.3.peg.4001"/>
<evidence type="ECO:0000256" key="4">
    <source>
        <dbReference type="ARBA" id="ARBA00022596"/>
    </source>
</evidence>
<evidence type="ECO:0000256" key="10">
    <source>
        <dbReference type="ARBA" id="ARBA00024202"/>
    </source>
</evidence>
<evidence type="ECO:0000256" key="11">
    <source>
        <dbReference type="ARBA" id="ARBA00038669"/>
    </source>
</evidence>
<protein>
    <recommendedName>
        <fullName evidence="12">Nickel import system permease protein NikB</fullName>
    </recommendedName>
</protein>
<dbReference type="PROSITE" id="PS50928">
    <property type="entry name" value="ABC_TM1"/>
    <property type="match status" value="1"/>
</dbReference>
<dbReference type="OrthoDB" id="24153at2"/>
<evidence type="ECO:0000313" key="16">
    <source>
        <dbReference type="Proteomes" id="UP000036932"/>
    </source>
</evidence>
<dbReference type="Proteomes" id="UP000036932">
    <property type="component" value="Unassembled WGS sequence"/>
</dbReference>
<comment type="similarity">
    <text evidence="10">Belongs to the binding-protein-dependent transport system permease family. OppBC subfamily.</text>
</comment>
<feature type="transmembrane region" description="Helical" evidence="13">
    <location>
        <begin position="173"/>
        <end position="192"/>
    </location>
</feature>
<dbReference type="Gene3D" id="1.10.3720.10">
    <property type="entry name" value="MetI-like"/>
    <property type="match status" value="1"/>
</dbReference>
<dbReference type="InterPro" id="IPR000515">
    <property type="entry name" value="MetI-like"/>
</dbReference>
<dbReference type="Pfam" id="PF19300">
    <property type="entry name" value="BPD_transp_1_N"/>
    <property type="match status" value="1"/>
</dbReference>
<dbReference type="CDD" id="cd06261">
    <property type="entry name" value="TM_PBP2"/>
    <property type="match status" value="1"/>
</dbReference>
<dbReference type="EMBL" id="LIUT01000001">
    <property type="protein sequence ID" value="KOR89450.1"/>
    <property type="molecule type" value="Genomic_DNA"/>
</dbReference>
<dbReference type="RefSeq" id="WP_054402489.1">
    <property type="nucleotide sequence ID" value="NZ_LIUT01000001.1"/>
</dbReference>
<evidence type="ECO:0000256" key="5">
    <source>
        <dbReference type="ARBA" id="ARBA00022692"/>
    </source>
</evidence>
<feature type="transmembrane region" description="Helical" evidence="13">
    <location>
        <begin position="12"/>
        <end position="30"/>
    </location>
</feature>
<evidence type="ECO:0000256" key="13">
    <source>
        <dbReference type="RuleBase" id="RU363032"/>
    </source>
</evidence>
<dbReference type="InterPro" id="IPR045621">
    <property type="entry name" value="BPD_transp_1_N"/>
</dbReference>
<keyword evidence="16" id="KW-1185">Reference proteome</keyword>
<keyword evidence="9 13" id="KW-0472">Membrane</keyword>
<evidence type="ECO:0000256" key="9">
    <source>
        <dbReference type="ARBA" id="ARBA00023136"/>
    </source>
</evidence>
<dbReference type="Pfam" id="PF00528">
    <property type="entry name" value="BPD_transp_1"/>
    <property type="match status" value="1"/>
</dbReference>
<keyword evidence="3" id="KW-1003">Cell membrane</keyword>
<feature type="transmembrane region" description="Helical" evidence="13">
    <location>
        <begin position="230"/>
        <end position="257"/>
    </location>
</feature>
<dbReference type="GO" id="GO:0005886">
    <property type="term" value="C:plasma membrane"/>
    <property type="evidence" value="ECO:0007669"/>
    <property type="project" value="UniProtKB-SubCell"/>
</dbReference>
<dbReference type="InterPro" id="IPR050045">
    <property type="entry name" value="Opp2B"/>
</dbReference>
<sequence>MLLQLFSRMIQLIFVLLMLSIATFLLMKMAPGDPVLTILKASEGAVSQLDQEQVREQLGLNLPLIQQYGLWLWSVLQLDLGRSLVNNRAVWDLMMDRLPATINLTAGAVIVLLLVSVPLGVVAAKYKGKWPDHLSRLFALIGASIPSFWLGLLLVYAFAFKLNWLPTMGSGDIRHLILPSITLGFVMAPEYIRLLRSGILDALSQEYVRAARARGIAEWRILAKHALRAALLPVMTIFGMSLSGLLAGSVVTETLFAWPGLGSMVMEAIIQRNYPVIQGYVLLTGVFVVTANILVDLSYRLLDPRIRAKRGRGV</sequence>
<evidence type="ECO:0000256" key="2">
    <source>
        <dbReference type="ARBA" id="ARBA00022448"/>
    </source>
</evidence>
<keyword evidence="6 13" id="KW-1133">Transmembrane helix</keyword>
<evidence type="ECO:0000256" key="7">
    <source>
        <dbReference type="ARBA" id="ARBA00023065"/>
    </source>
</evidence>
<keyword evidence="8" id="KW-0921">Nickel transport</keyword>
<comment type="caution">
    <text evidence="15">The sequence shown here is derived from an EMBL/GenBank/DDBJ whole genome shotgun (WGS) entry which is preliminary data.</text>
</comment>
<feature type="domain" description="ABC transmembrane type-1" evidence="14">
    <location>
        <begin position="98"/>
        <end position="295"/>
    </location>
</feature>
<keyword evidence="7" id="KW-0406">Ion transport</keyword>
<dbReference type="InterPro" id="IPR035906">
    <property type="entry name" value="MetI-like_sf"/>
</dbReference>
<gene>
    <name evidence="15" type="ORF">AM231_10070</name>
</gene>
<dbReference type="AlphaFoldDB" id="A0A0M1P578"/>
<reference evidence="16" key="1">
    <citation type="submission" date="2015-08" db="EMBL/GenBank/DDBJ databases">
        <title>Genome sequencing project for genomic taxonomy and phylogenomics of Bacillus-like bacteria.</title>
        <authorList>
            <person name="Liu B."/>
            <person name="Wang J."/>
            <person name="Zhu Y."/>
            <person name="Liu G."/>
            <person name="Chen Q."/>
            <person name="Chen Z."/>
            <person name="Lan J."/>
            <person name="Che J."/>
            <person name="Ge C."/>
            <person name="Shi H."/>
            <person name="Pan Z."/>
            <person name="Liu X."/>
        </authorList>
    </citation>
    <scope>NUCLEOTIDE SEQUENCE [LARGE SCALE GENOMIC DNA]</scope>
    <source>
        <strain evidence="16">FJAT-22460</strain>
    </source>
</reference>
<keyword evidence="5 13" id="KW-0812">Transmembrane</keyword>
<keyword evidence="4" id="KW-0533">Nickel</keyword>
<evidence type="ECO:0000256" key="8">
    <source>
        <dbReference type="ARBA" id="ARBA00023112"/>
    </source>
</evidence>
<evidence type="ECO:0000313" key="15">
    <source>
        <dbReference type="EMBL" id="KOR89450.1"/>
    </source>
</evidence>
<dbReference type="GO" id="GO:0015099">
    <property type="term" value="F:nickel cation transmembrane transporter activity"/>
    <property type="evidence" value="ECO:0007669"/>
    <property type="project" value="InterPro"/>
</dbReference>
<evidence type="ECO:0000259" key="14">
    <source>
        <dbReference type="PROSITE" id="PS50928"/>
    </source>
</evidence>
<evidence type="ECO:0000256" key="1">
    <source>
        <dbReference type="ARBA" id="ARBA00004651"/>
    </source>
</evidence>
<keyword evidence="2 13" id="KW-0813">Transport</keyword>
<feature type="transmembrane region" description="Helical" evidence="13">
    <location>
        <begin position="100"/>
        <end position="124"/>
    </location>
</feature>
<accession>A0A0M1P578</accession>
<feature type="transmembrane region" description="Helical" evidence="13">
    <location>
        <begin position="136"/>
        <end position="158"/>
    </location>
</feature>
<name>A0A0M1P578_9BACL</name>
<evidence type="ECO:0000256" key="6">
    <source>
        <dbReference type="ARBA" id="ARBA00022989"/>
    </source>
</evidence>
<evidence type="ECO:0000256" key="12">
    <source>
        <dbReference type="ARBA" id="ARBA00044774"/>
    </source>
</evidence>
<dbReference type="PANTHER" id="PTHR43163:SF6">
    <property type="entry name" value="DIPEPTIDE TRANSPORT SYSTEM PERMEASE PROTEIN DPPB-RELATED"/>
    <property type="match status" value="1"/>
</dbReference>
<evidence type="ECO:0000256" key="3">
    <source>
        <dbReference type="ARBA" id="ARBA00022475"/>
    </source>
</evidence>
<comment type="subunit">
    <text evidence="11">The complex is composed of two ATP-binding proteins (NikD and NikE), two transmembrane proteins (NikB and NikC) and a solute-binding protein (NikA).</text>
</comment>
<organism evidence="15 16">
    <name type="scientific">Paenibacillus solani</name>
    <dbReference type="NCBI Taxonomy" id="1705565"/>
    <lineage>
        <taxon>Bacteria</taxon>
        <taxon>Bacillati</taxon>
        <taxon>Bacillota</taxon>
        <taxon>Bacilli</taxon>
        <taxon>Bacillales</taxon>
        <taxon>Paenibacillaceae</taxon>
        <taxon>Paenibacillus</taxon>
    </lineage>
</organism>
<dbReference type="NCBIfam" id="NF045470">
    <property type="entry name" value="Opp2B"/>
    <property type="match status" value="1"/>
</dbReference>